<dbReference type="Proteomes" id="UP001157418">
    <property type="component" value="Unassembled WGS sequence"/>
</dbReference>
<sequence length="166" mass="17131">MQTSHLPAAPTGVVSPAVEDLIVTPGLFQQSSTHQATAAQPVVFQTPPPLNQATAAQPVVFPDTTTAKPDGSCAIGGFPDTTTVKPGDSCSTGGFPNNTTTKPDDRGTTHDFLTTNSTDGGGSANGSPNATTRPTGEKPNNDFPDKPVFSKHLFSLYDPALPTDHT</sequence>
<keyword evidence="3" id="KW-1185">Reference proteome</keyword>
<protein>
    <submittedName>
        <fullName evidence="2">Uncharacterized protein</fullName>
    </submittedName>
</protein>
<accession>A0AAU9PAW9</accession>
<evidence type="ECO:0000313" key="2">
    <source>
        <dbReference type="EMBL" id="CAH1447183.1"/>
    </source>
</evidence>
<gene>
    <name evidence="2" type="ORF">LVIROSA_LOCUS32816</name>
</gene>
<reference evidence="2 3" key="1">
    <citation type="submission" date="2022-01" db="EMBL/GenBank/DDBJ databases">
        <authorList>
            <person name="Xiong W."/>
            <person name="Schranz E."/>
        </authorList>
    </citation>
    <scope>NUCLEOTIDE SEQUENCE [LARGE SCALE GENOMIC DNA]</scope>
</reference>
<dbReference type="AlphaFoldDB" id="A0AAU9PAW9"/>
<feature type="compositionally biased region" description="Polar residues" evidence="1">
    <location>
        <begin position="80"/>
        <end position="101"/>
    </location>
</feature>
<dbReference type="EMBL" id="CAKMRJ010005523">
    <property type="protein sequence ID" value="CAH1447183.1"/>
    <property type="molecule type" value="Genomic_DNA"/>
</dbReference>
<evidence type="ECO:0000256" key="1">
    <source>
        <dbReference type="SAM" id="MobiDB-lite"/>
    </source>
</evidence>
<name>A0AAU9PAW9_9ASTR</name>
<evidence type="ECO:0000313" key="3">
    <source>
        <dbReference type="Proteomes" id="UP001157418"/>
    </source>
</evidence>
<feature type="compositionally biased region" description="Polar residues" evidence="1">
    <location>
        <begin position="125"/>
        <end position="134"/>
    </location>
</feature>
<feature type="region of interest" description="Disordered" evidence="1">
    <location>
        <begin position="78"/>
        <end position="149"/>
    </location>
</feature>
<comment type="caution">
    <text evidence="2">The sequence shown here is derived from an EMBL/GenBank/DDBJ whole genome shotgun (WGS) entry which is preliminary data.</text>
</comment>
<organism evidence="2 3">
    <name type="scientific">Lactuca virosa</name>
    <dbReference type="NCBI Taxonomy" id="75947"/>
    <lineage>
        <taxon>Eukaryota</taxon>
        <taxon>Viridiplantae</taxon>
        <taxon>Streptophyta</taxon>
        <taxon>Embryophyta</taxon>
        <taxon>Tracheophyta</taxon>
        <taxon>Spermatophyta</taxon>
        <taxon>Magnoliopsida</taxon>
        <taxon>eudicotyledons</taxon>
        <taxon>Gunneridae</taxon>
        <taxon>Pentapetalae</taxon>
        <taxon>asterids</taxon>
        <taxon>campanulids</taxon>
        <taxon>Asterales</taxon>
        <taxon>Asteraceae</taxon>
        <taxon>Cichorioideae</taxon>
        <taxon>Cichorieae</taxon>
        <taxon>Lactucinae</taxon>
        <taxon>Lactuca</taxon>
    </lineage>
</organism>
<proteinExistence type="predicted"/>
<feature type="compositionally biased region" description="Basic and acidic residues" evidence="1">
    <location>
        <begin position="135"/>
        <end position="145"/>
    </location>
</feature>